<dbReference type="Gene3D" id="1.20.210.10">
    <property type="entry name" value="Cytochrome c oxidase-like, subunit I domain"/>
    <property type="match status" value="1"/>
</dbReference>
<dbReference type="Proteomes" id="UP000051326">
    <property type="component" value="Unassembled WGS sequence"/>
</dbReference>
<proteinExistence type="predicted"/>
<keyword evidence="1" id="KW-0472">Membrane</keyword>
<dbReference type="AlphaFoldDB" id="A0A0P1HDX3"/>
<feature type="transmembrane region" description="Helical" evidence="1">
    <location>
        <begin position="96"/>
        <end position="117"/>
    </location>
</feature>
<gene>
    <name evidence="2" type="ORF">PHA8399_03679</name>
</gene>
<sequence>MEGIARWFMLAAVVSALGGMVWGIQMSASQDHLLSPAHGHLNLLGWVSCSIYAFYYHLLPAAAGGVLPRLHLGAALLALALLVPGIPLAIQERGEGLAQAGSVAALLSMLIFAAVVLRHRPEKAVFARQKGH</sequence>
<reference evidence="2 3" key="1">
    <citation type="submission" date="2015-09" db="EMBL/GenBank/DDBJ databases">
        <authorList>
            <consortium name="Swine Surveillance"/>
        </authorList>
    </citation>
    <scope>NUCLEOTIDE SEQUENCE [LARGE SCALE GENOMIC DNA]</scope>
    <source>
        <strain evidence="2 3">CECT 8399</strain>
    </source>
</reference>
<feature type="transmembrane region" description="Helical" evidence="1">
    <location>
        <begin position="7"/>
        <end position="28"/>
    </location>
</feature>
<evidence type="ECO:0000313" key="2">
    <source>
        <dbReference type="EMBL" id="CUI01534.1"/>
    </source>
</evidence>
<feature type="transmembrane region" description="Helical" evidence="1">
    <location>
        <begin position="40"/>
        <end position="58"/>
    </location>
</feature>
<dbReference type="STRING" id="1396826.PHA8399_03679"/>
<dbReference type="SUPFAM" id="SSF81442">
    <property type="entry name" value="Cytochrome c oxidase subunit I-like"/>
    <property type="match status" value="1"/>
</dbReference>
<feature type="transmembrane region" description="Helical" evidence="1">
    <location>
        <begin position="70"/>
        <end position="90"/>
    </location>
</feature>
<evidence type="ECO:0000256" key="1">
    <source>
        <dbReference type="SAM" id="Phobius"/>
    </source>
</evidence>
<protein>
    <submittedName>
        <fullName evidence="2">Uncharacterized protein</fullName>
    </submittedName>
</protein>
<keyword evidence="1" id="KW-1133">Transmembrane helix</keyword>
<accession>A0A0P1HDX3</accession>
<dbReference type="EMBL" id="CYSR01000031">
    <property type="protein sequence ID" value="CUI01534.1"/>
    <property type="molecule type" value="Genomic_DNA"/>
</dbReference>
<keyword evidence="1" id="KW-0812">Transmembrane</keyword>
<evidence type="ECO:0000313" key="3">
    <source>
        <dbReference type="Proteomes" id="UP000051326"/>
    </source>
</evidence>
<organism evidence="2 3">
    <name type="scientific">Leisingera aquaemixtae</name>
    <dbReference type="NCBI Taxonomy" id="1396826"/>
    <lineage>
        <taxon>Bacteria</taxon>
        <taxon>Pseudomonadati</taxon>
        <taxon>Pseudomonadota</taxon>
        <taxon>Alphaproteobacteria</taxon>
        <taxon>Rhodobacterales</taxon>
        <taxon>Roseobacteraceae</taxon>
        <taxon>Leisingera</taxon>
    </lineage>
</organism>
<dbReference type="RefSeq" id="WP_058287530.1">
    <property type="nucleotide sequence ID" value="NZ_CYSR01000031.1"/>
</dbReference>
<dbReference type="InterPro" id="IPR036927">
    <property type="entry name" value="Cyt_c_oxase-like_su1_sf"/>
</dbReference>
<name>A0A0P1HDX3_9RHOB</name>